<evidence type="ECO:0000313" key="1">
    <source>
        <dbReference type="EMBL" id="CUH82031.1"/>
    </source>
</evidence>
<dbReference type="Gene3D" id="3.20.20.10">
    <property type="entry name" value="Alanine racemase"/>
    <property type="match status" value="1"/>
</dbReference>
<dbReference type="AlphaFoldDB" id="A0A0P1GIY9"/>
<organism evidence="1 2">
    <name type="scientific">Tropicibacter naphthalenivorans</name>
    <dbReference type="NCBI Taxonomy" id="441103"/>
    <lineage>
        <taxon>Bacteria</taxon>
        <taxon>Pseudomonadati</taxon>
        <taxon>Pseudomonadota</taxon>
        <taxon>Alphaproteobacteria</taxon>
        <taxon>Rhodobacterales</taxon>
        <taxon>Roseobacteraceae</taxon>
        <taxon>Tropicibacter</taxon>
    </lineage>
</organism>
<dbReference type="EC" id="5.1.1.5" evidence="1"/>
<dbReference type="Proteomes" id="UP000054935">
    <property type="component" value="Unassembled WGS sequence"/>
</dbReference>
<proteinExistence type="predicted"/>
<sequence length="93" mass="9585">MQGAQHLRGLRYVGRNAAPVHLALNSGGMARDCIDVTRPEGQAACAAILRLLGGQIAGICTHFANNAPEALARSAALFQSHAAWAIDAGAVPL</sequence>
<name>A0A0P1GIY9_9RHOB</name>
<dbReference type="InterPro" id="IPR029066">
    <property type="entry name" value="PLP-binding_barrel"/>
</dbReference>
<dbReference type="GO" id="GO:0018113">
    <property type="term" value="F:lysine racemase activity"/>
    <property type="evidence" value="ECO:0007669"/>
    <property type="project" value="UniProtKB-EC"/>
</dbReference>
<dbReference type="STRING" id="441103.TRN7648_03779"/>
<reference evidence="1 2" key="1">
    <citation type="submission" date="2015-09" db="EMBL/GenBank/DDBJ databases">
        <authorList>
            <consortium name="Swine Surveillance"/>
        </authorList>
    </citation>
    <scope>NUCLEOTIDE SEQUENCE [LARGE SCALE GENOMIC DNA]</scope>
    <source>
        <strain evidence="1 2">CECT 7648</strain>
    </source>
</reference>
<dbReference type="EMBL" id="CYSE01000010">
    <property type="protein sequence ID" value="CUH82031.1"/>
    <property type="molecule type" value="Genomic_DNA"/>
</dbReference>
<evidence type="ECO:0000313" key="2">
    <source>
        <dbReference type="Proteomes" id="UP000054935"/>
    </source>
</evidence>
<gene>
    <name evidence="1" type="primary">argR_1</name>
    <name evidence="1" type="ORF">TRN7648_03779</name>
</gene>
<protein>
    <submittedName>
        <fullName evidence="1">Lysine/arginine racemase</fullName>
        <ecNumber evidence="1">5.1.1.5</ecNumber>
    </submittedName>
</protein>
<keyword evidence="1" id="KW-0413">Isomerase</keyword>
<keyword evidence="2" id="KW-1185">Reference proteome</keyword>
<accession>A0A0P1GIY9</accession>